<feature type="signal peptide" evidence="1">
    <location>
        <begin position="1"/>
        <end position="20"/>
    </location>
</feature>
<evidence type="ECO:0000313" key="3">
    <source>
        <dbReference type="Proteomes" id="UP000785679"/>
    </source>
</evidence>
<name>A0A8J8NIA3_HALGN</name>
<keyword evidence="3" id="KW-1185">Reference proteome</keyword>
<protein>
    <submittedName>
        <fullName evidence="2">Uncharacterized protein</fullName>
    </submittedName>
</protein>
<dbReference type="Proteomes" id="UP000785679">
    <property type="component" value="Unassembled WGS sequence"/>
</dbReference>
<accession>A0A8J8NIA3</accession>
<dbReference type="EMBL" id="RRYP01016011">
    <property type="protein sequence ID" value="TNV75253.1"/>
    <property type="molecule type" value="Genomic_DNA"/>
</dbReference>
<feature type="chain" id="PRO_5035276559" evidence="1">
    <location>
        <begin position="21"/>
        <end position="131"/>
    </location>
</feature>
<comment type="caution">
    <text evidence="2">The sequence shown here is derived from an EMBL/GenBank/DDBJ whole genome shotgun (WGS) entry which is preliminary data.</text>
</comment>
<gene>
    <name evidence="2" type="ORF">FGO68_gene14829</name>
</gene>
<sequence>MKLSLIGALLLAGLVMLIDAAKIHKRLAQAHHEDSTFNRAIRHEPEARAQQQTQYSGYQITTEPSQYTDKITGELVNYGDSRFSWTEYYNRQKDNYYNYTNKEGRYIAYSDGEWDWDEYFECKDGCAQEDE</sequence>
<evidence type="ECO:0000256" key="1">
    <source>
        <dbReference type="SAM" id="SignalP"/>
    </source>
</evidence>
<dbReference type="AlphaFoldDB" id="A0A8J8NIA3"/>
<reference evidence="2" key="1">
    <citation type="submission" date="2019-06" db="EMBL/GenBank/DDBJ databases">
        <authorList>
            <person name="Zheng W."/>
        </authorList>
    </citation>
    <scope>NUCLEOTIDE SEQUENCE</scope>
    <source>
        <strain evidence="2">QDHG01</strain>
    </source>
</reference>
<proteinExistence type="predicted"/>
<evidence type="ECO:0000313" key="2">
    <source>
        <dbReference type="EMBL" id="TNV75253.1"/>
    </source>
</evidence>
<organism evidence="2 3">
    <name type="scientific">Halteria grandinella</name>
    <dbReference type="NCBI Taxonomy" id="5974"/>
    <lineage>
        <taxon>Eukaryota</taxon>
        <taxon>Sar</taxon>
        <taxon>Alveolata</taxon>
        <taxon>Ciliophora</taxon>
        <taxon>Intramacronucleata</taxon>
        <taxon>Spirotrichea</taxon>
        <taxon>Stichotrichia</taxon>
        <taxon>Sporadotrichida</taxon>
        <taxon>Halteriidae</taxon>
        <taxon>Halteria</taxon>
    </lineage>
</organism>
<keyword evidence="1" id="KW-0732">Signal</keyword>